<gene>
    <name evidence="3" type="ORF">EZV62_009539</name>
</gene>
<keyword evidence="4" id="KW-1185">Reference proteome</keyword>
<protein>
    <submittedName>
        <fullName evidence="3">Uncharacterized protein</fullName>
    </submittedName>
</protein>
<keyword evidence="2" id="KW-1133">Transmembrane helix</keyword>
<evidence type="ECO:0000256" key="1">
    <source>
        <dbReference type="SAM" id="MobiDB-lite"/>
    </source>
</evidence>
<dbReference type="PANTHER" id="PTHR31170:SF9">
    <property type="entry name" value="PROTEIN, PUTATIVE (DUF247)-RELATED"/>
    <property type="match status" value="1"/>
</dbReference>
<keyword evidence="2" id="KW-0472">Membrane</keyword>
<reference evidence="4" key="1">
    <citation type="journal article" date="2019" name="Gigascience">
        <title>De novo genome assembly of the endangered Acer yangbiense, a plant species with extremely small populations endemic to Yunnan Province, China.</title>
        <authorList>
            <person name="Yang J."/>
            <person name="Wariss H.M."/>
            <person name="Tao L."/>
            <person name="Zhang R."/>
            <person name="Yun Q."/>
            <person name="Hollingsworth P."/>
            <person name="Dao Z."/>
            <person name="Luo G."/>
            <person name="Guo H."/>
            <person name="Ma Y."/>
            <person name="Sun W."/>
        </authorList>
    </citation>
    <scope>NUCLEOTIDE SEQUENCE [LARGE SCALE GENOMIC DNA]</scope>
    <source>
        <strain evidence="4">cv. Malutang</strain>
    </source>
</reference>
<dbReference type="InterPro" id="IPR004158">
    <property type="entry name" value="DUF247_pln"/>
</dbReference>
<feature type="compositionally biased region" description="Low complexity" evidence="1">
    <location>
        <begin position="1"/>
        <end position="13"/>
    </location>
</feature>
<feature type="region of interest" description="Disordered" evidence="1">
    <location>
        <begin position="1"/>
        <end position="74"/>
    </location>
</feature>
<evidence type="ECO:0000313" key="4">
    <source>
        <dbReference type="Proteomes" id="UP000323000"/>
    </source>
</evidence>
<feature type="transmembrane region" description="Helical" evidence="2">
    <location>
        <begin position="499"/>
        <end position="517"/>
    </location>
</feature>
<comment type="caution">
    <text evidence="3">The sequence shown here is derived from an EMBL/GenBank/DDBJ whole genome shotgun (WGS) entry which is preliminary data.</text>
</comment>
<feature type="compositionally biased region" description="Basic and acidic residues" evidence="1">
    <location>
        <begin position="64"/>
        <end position="74"/>
    </location>
</feature>
<dbReference type="PANTHER" id="PTHR31170">
    <property type="entry name" value="BNAC04G53230D PROTEIN"/>
    <property type="match status" value="1"/>
</dbReference>
<sequence>MEGIPDPDVVVSPDDPDDPNDPMVSTDYVVKKREKPMFNRSGKRKPVQVKDFKSGNDNELESSSSKHEKHQPNDTKIEIEQLEKILGASLNDIHEPLGDQCCIYKVPKDLRNIDTKAYTPQVISIGPFHFANPALTGMEKQKIRYALEFCRREGAAEKLKEFETFIHDNEKHIRNCYQEISSLLKIEFVKVIIRDAVFIIEFFLRSAEPVEKRGFDLFLDTPCVRAPITRDLQLLENQLPYFVLKKLFELGAFHNFSKEDYPDSDPFLILSHRFFFNPKDGGFPEPKNKNEYKIQHFTDLRRHFLLMDFLPQDQKQGEHVGDLPTATELHWSGVKFTKGIEGRCEYGPRAVRIPYFKSYGELRIPFTKELTLQIPRFVIDDYSECLYRNLMALELWRYKDDTHICNFILLMDRLINTEKDVDLLVDQKIIFSRLGDNATVATMFNNLGLQITPSKSVYHSLGKMLKEHYDSHGWVRFLNRNMATLITVYFGDLWTATKTFAAVILLVLTFIQAVYSIR</sequence>
<dbReference type="OrthoDB" id="2009802at2759"/>
<dbReference type="Proteomes" id="UP000323000">
    <property type="component" value="Chromosome 4"/>
</dbReference>
<name>A0A5C7I0F4_9ROSI</name>
<dbReference type="Pfam" id="PF03140">
    <property type="entry name" value="DUF247"/>
    <property type="match status" value="1"/>
</dbReference>
<dbReference type="AlphaFoldDB" id="A0A5C7I0F4"/>
<organism evidence="3 4">
    <name type="scientific">Acer yangbiense</name>
    <dbReference type="NCBI Taxonomy" id="1000413"/>
    <lineage>
        <taxon>Eukaryota</taxon>
        <taxon>Viridiplantae</taxon>
        <taxon>Streptophyta</taxon>
        <taxon>Embryophyta</taxon>
        <taxon>Tracheophyta</taxon>
        <taxon>Spermatophyta</taxon>
        <taxon>Magnoliopsida</taxon>
        <taxon>eudicotyledons</taxon>
        <taxon>Gunneridae</taxon>
        <taxon>Pentapetalae</taxon>
        <taxon>rosids</taxon>
        <taxon>malvids</taxon>
        <taxon>Sapindales</taxon>
        <taxon>Sapindaceae</taxon>
        <taxon>Hippocastanoideae</taxon>
        <taxon>Acereae</taxon>
        <taxon>Acer</taxon>
    </lineage>
</organism>
<dbReference type="EMBL" id="VAHF01000004">
    <property type="protein sequence ID" value="TXG62545.1"/>
    <property type="molecule type" value="Genomic_DNA"/>
</dbReference>
<proteinExistence type="predicted"/>
<keyword evidence="2" id="KW-0812">Transmembrane</keyword>
<evidence type="ECO:0000313" key="3">
    <source>
        <dbReference type="EMBL" id="TXG62545.1"/>
    </source>
</evidence>
<accession>A0A5C7I0F4</accession>
<evidence type="ECO:0000256" key="2">
    <source>
        <dbReference type="SAM" id="Phobius"/>
    </source>
</evidence>